<keyword evidence="3" id="KW-1185">Reference proteome</keyword>
<feature type="compositionally biased region" description="Polar residues" evidence="1">
    <location>
        <begin position="307"/>
        <end position="318"/>
    </location>
</feature>
<organism evidence="2 3">
    <name type="scientific">Somion occarium</name>
    <dbReference type="NCBI Taxonomy" id="3059160"/>
    <lineage>
        <taxon>Eukaryota</taxon>
        <taxon>Fungi</taxon>
        <taxon>Dikarya</taxon>
        <taxon>Basidiomycota</taxon>
        <taxon>Agaricomycotina</taxon>
        <taxon>Agaricomycetes</taxon>
        <taxon>Polyporales</taxon>
        <taxon>Cerrenaceae</taxon>
        <taxon>Somion</taxon>
    </lineage>
</organism>
<feature type="region of interest" description="Disordered" evidence="1">
    <location>
        <begin position="272"/>
        <end position="400"/>
    </location>
</feature>
<feature type="compositionally biased region" description="Low complexity" evidence="1">
    <location>
        <begin position="351"/>
        <end position="370"/>
    </location>
</feature>
<feature type="compositionally biased region" description="Low complexity" evidence="1">
    <location>
        <begin position="572"/>
        <end position="588"/>
    </location>
</feature>
<feature type="compositionally biased region" description="Polar residues" evidence="1">
    <location>
        <begin position="638"/>
        <end position="654"/>
    </location>
</feature>
<name>A0ABP1D8K4_9APHY</name>
<evidence type="ECO:0000256" key="1">
    <source>
        <dbReference type="SAM" id="MobiDB-lite"/>
    </source>
</evidence>
<feature type="region of interest" description="Disordered" evidence="1">
    <location>
        <begin position="712"/>
        <end position="734"/>
    </location>
</feature>
<proteinExistence type="predicted"/>
<feature type="compositionally biased region" description="Gly residues" evidence="1">
    <location>
        <begin position="626"/>
        <end position="635"/>
    </location>
</feature>
<feature type="compositionally biased region" description="Polar residues" evidence="1">
    <location>
        <begin position="272"/>
        <end position="283"/>
    </location>
</feature>
<accession>A0ABP1D8K4</accession>
<evidence type="ECO:0000313" key="2">
    <source>
        <dbReference type="EMBL" id="CAL1704205.1"/>
    </source>
</evidence>
<sequence>MVQLILAPLRGNAGGRYFPYQGYLGLTPVRVEGGVYFNSPPSPSHSRLSPVVCTRLEDDGKPILAKSLAVAVRCYESRQGKTGVIHSRLLVDYACVVWRKPDDRDYADLGHFDGSFKITLPKRVAGFSTAHYQEYRTFWRVEASTSCFAFHHVYCLTPPTVLDHVPISGVGSRLLRYFDLPLVRYDVPPPLPPLSPGSPSPMSHCSTPHILCLPNAKSPTPVLHYNLSTPELPIGPADLVFTSLYLRPLESSLTIRSASVFIERRIDLHSVHSNPNASTSSYAITPDATDDSGSGHSPKDGYFHSAMGSSSNSPAITLSSSVPESSSSSSRRPRTPYLSPPAQRTFTLEVPSTASPSSSSYTVSSITPLIPSSPSPSTPSTQSFSCPPPPTPTTDAPSKTLTTTITYADSGVGGFAYDASTGIWSKSVSMQWPKSKSRHVWAMGESVKSELAEVSFWVKVKVIVTSPNFGTTTLDLEPREITVVSTNDSDRRLALAKFAEQKETVLAMREKSRDRERENNSKTPSTVSTGEKRSQESYVLVEDNTNSSSTESQPGKSPRKSHHDRPRLDAHSTPNPTSSSSASSPSSRKSTRRPHTSAGPRDKSNLPYTSPPDSATSHSHRSGGQTRSGGGGRPGTGISVNEVQVPRSSVSSNRGVGGGGVVDVNGGGAVGVGVGGNKEDAIKAWEEELARIENASRRSTADMLAFFGMGKRRRKEKEKVKEREKVPRGIFAGV</sequence>
<protein>
    <submittedName>
        <fullName evidence="2">Uncharacterized protein</fullName>
    </submittedName>
</protein>
<dbReference type="EMBL" id="OZ037946">
    <property type="protein sequence ID" value="CAL1704205.1"/>
    <property type="molecule type" value="Genomic_DNA"/>
</dbReference>
<feature type="region of interest" description="Disordered" evidence="1">
    <location>
        <begin position="506"/>
        <end position="659"/>
    </location>
</feature>
<feature type="compositionally biased region" description="Polar residues" evidence="1">
    <location>
        <begin position="606"/>
        <end position="616"/>
    </location>
</feature>
<dbReference type="Proteomes" id="UP001497453">
    <property type="component" value="Chromosome 3"/>
</dbReference>
<feature type="compositionally biased region" description="Basic and acidic residues" evidence="1">
    <location>
        <begin position="717"/>
        <end position="727"/>
    </location>
</feature>
<feature type="compositionally biased region" description="Polar residues" evidence="1">
    <location>
        <begin position="543"/>
        <end position="555"/>
    </location>
</feature>
<reference evidence="3" key="1">
    <citation type="submission" date="2024-04" db="EMBL/GenBank/DDBJ databases">
        <authorList>
            <person name="Shaw F."/>
            <person name="Minotto A."/>
        </authorList>
    </citation>
    <scope>NUCLEOTIDE SEQUENCE [LARGE SCALE GENOMIC DNA]</scope>
</reference>
<feature type="compositionally biased region" description="Basic and acidic residues" evidence="1">
    <location>
        <begin position="506"/>
        <end position="520"/>
    </location>
</feature>
<gene>
    <name evidence="2" type="ORF">GFSPODELE1_LOCUS4899</name>
</gene>
<feature type="compositionally biased region" description="Low complexity" evidence="1">
    <location>
        <begin position="319"/>
        <end position="341"/>
    </location>
</feature>
<evidence type="ECO:0000313" key="3">
    <source>
        <dbReference type="Proteomes" id="UP001497453"/>
    </source>
</evidence>